<reference evidence="9" key="2">
    <citation type="journal article" date="2014" name="BMC Genomics">
        <title>A genomic perspective to assessing quality of mass-reared SIT flies used in Mediterranean fruit fly (Ceratitis capitata) eradication in California.</title>
        <authorList>
            <person name="Calla B."/>
            <person name="Hall B."/>
            <person name="Hou S."/>
            <person name="Geib S.M."/>
        </authorList>
    </citation>
    <scope>NUCLEOTIDE SEQUENCE</scope>
</reference>
<feature type="coiled-coil region" evidence="6">
    <location>
        <begin position="632"/>
        <end position="659"/>
    </location>
</feature>
<feature type="coiled-coil region" evidence="6">
    <location>
        <begin position="188"/>
        <end position="351"/>
    </location>
</feature>
<evidence type="ECO:0000259" key="8">
    <source>
        <dbReference type="PROSITE" id="PS50913"/>
    </source>
</evidence>
<evidence type="ECO:0000256" key="7">
    <source>
        <dbReference type="SAM" id="MobiDB-lite"/>
    </source>
</evidence>
<feature type="coiled-coil region" evidence="6">
    <location>
        <begin position="417"/>
        <end position="530"/>
    </location>
</feature>
<feature type="domain" description="GRIP" evidence="8">
    <location>
        <begin position="660"/>
        <end position="710"/>
    </location>
</feature>
<dbReference type="PROSITE" id="PS50913">
    <property type="entry name" value="GRIP"/>
    <property type="match status" value="1"/>
</dbReference>
<proteinExistence type="evidence at transcript level"/>
<evidence type="ECO:0000256" key="2">
    <source>
        <dbReference type="ARBA" id="ARBA00004496"/>
    </source>
</evidence>
<evidence type="ECO:0000256" key="3">
    <source>
        <dbReference type="ARBA" id="ARBA00022490"/>
    </source>
</evidence>
<dbReference type="Pfam" id="PF01465">
    <property type="entry name" value="GRIP"/>
    <property type="match status" value="1"/>
</dbReference>
<dbReference type="AlphaFoldDB" id="W8BJG6"/>
<name>W8BJG6_CERCA</name>
<comment type="subcellular location">
    <subcellularLocation>
        <location evidence="2">Cytoplasm</location>
    </subcellularLocation>
    <subcellularLocation>
        <location evidence="1">Endomembrane system</location>
        <topology evidence="1">Peripheral membrane protein</topology>
    </subcellularLocation>
</comment>
<dbReference type="GO" id="GO:0005794">
    <property type="term" value="C:Golgi apparatus"/>
    <property type="evidence" value="ECO:0007669"/>
    <property type="project" value="TreeGrafter"/>
</dbReference>
<dbReference type="PANTHER" id="PTHR23157:SF25">
    <property type="entry name" value="GRIP AND COILED-COIL DOMAIN-CONTAINING PROTEIN 1"/>
    <property type="match status" value="1"/>
</dbReference>
<protein>
    <submittedName>
        <fullName evidence="9">GRIP and coiled-coil domain-containing protein 1</fullName>
    </submittedName>
</protein>
<dbReference type="Gene3D" id="1.10.220.60">
    <property type="entry name" value="GRIP domain"/>
    <property type="match status" value="1"/>
</dbReference>
<evidence type="ECO:0000313" key="9">
    <source>
        <dbReference type="EMBL" id="JAC01426.1"/>
    </source>
</evidence>
<feature type="region of interest" description="Disordered" evidence="7">
    <location>
        <begin position="49"/>
        <end position="81"/>
    </location>
</feature>
<reference evidence="9" key="1">
    <citation type="submission" date="2013-07" db="EMBL/GenBank/DDBJ databases">
        <authorList>
            <person name="Geib S."/>
        </authorList>
    </citation>
    <scope>NUCLEOTIDE SEQUENCE</scope>
</reference>
<feature type="region of interest" description="Disordered" evidence="7">
    <location>
        <begin position="547"/>
        <end position="576"/>
    </location>
</feature>
<evidence type="ECO:0000256" key="6">
    <source>
        <dbReference type="SAM" id="Coils"/>
    </source>
</evidence>
<dbReference type="InterPro" id="IPR000237">
    <property type="entry name" value="GRIP_dom"/>
</dbReference>
<dbReference type="EMBL" id="GAMC01005130">
    <property type="protein sequence ID" value="JAC01426.1"/>
    <property type="molecule type" value="mRNA"/>
</dbReference>
<keyword evidence="3" id="KW-0963">Cytoplasm</keyword>
<evidence type="ECO:0000256" key="5">
    <source>
        <dbReference type="ARBA" id="ARBA00023136"/>
    </source>
</evidence>
<dbReference type="SMART" id="SM00755">
    <property type="entry name" value="Grip"/>
    <property type="match status" value="1"/>
</dbReference>
<evidence type="ECO:0000256" key="1">
    <source>
        <dbReference type="ARBA" id="ARBA00004184"/>
    </source>
</evidence>
<dbReference type="OrthoDB" id="9898580at2759"/>
<accession>W8BJG6</accession>
<dbReference type="InterPro" id="IPR051952">
    <property type="entry name" value="Golgi-autophagy_related"/>
</dbReference>
<evidence type="ECO:0000256" key="4">
    <source>
        <dbReference type="ARBA" id="ARBA00023054"/>
    </source>
</evidence>
<keyword evidence="4 6" id="KW-0175">Coiled coil</keyword>
<gene>
    <name evidence="9" type="primary">GCC1</name>
</gene>
<keyword evidence="5" id="KW-0472">Membrane</keyword>
<organism evidence="9">
    <name type="scientific">Ceratitis capitata</name>
    <name type="common">Mediterranean fruit fly</name>
    <name type="synonym">Tephritis capitata</name>
    <dbReference type="NCBI Taxonomy" id="7213"/>
    <lineage>
        <taxon>Eukaryota</taxon>
        <taxon>Metazoa</taxon>
        <taxon>Ecdysozoa</taxon>
        <taxon>Arthropoda</taxon>
        <taxon>Hexapoda</taxon>
        <taxon>Insecta</taxon>
        <taxon>Pterygota</taxon>
        <taxon>Neoptera</taxon>
        <taxon>Endopterygota</taxon>
        <taxon>Diptera</taxon>
        <taxon>Brachycera</taxon>
        <taxon>Muscomorpha</taxon>
        <taxon>Tephritoidea</taxon>
        <taxon>Tephritidae</taxon>
        <taxon>Ceratitis</taxon>
        <taxon>Ceratitis</taxon>
    </lineage>
</organism>
<feature type="compositionally biased region" description="Polar residues" evidence="7">
    <location>
        <begin position="556"/>
        <end position="565"/>
    </location>
</feature>
<dbReference type="PANTHER" id="PTHR23157">
    <property type="entry name" value="GRIP AND COILED-COIL DOMAIN-CONTAINING PROTEIN 1"/>
    <property type="match status" value="1"/>
</dbReference>
<sequence length="714" mass="81874">MERTKRDLETLVSSQKEQLVRYEKRLKDVVTAYKGLLKEKEALESSLAALTSPNEKNNEKSDVNHVPTGQMPETAKSSKNALATNVSVETDSSSLADEKQQMQTQIMTLMNSLATLSAEKSRMEASFQADKKALRNQLTLKDQNIADLRKVIKENEDKARVHLDEMKAKLIIECQEREKETNNQMIMIRELQKLYADERHLKENIEMQLNNFKTQFASSDNENARVRDLLAQLNECKAQLKQIQANGIGKQEGNRNFDDSVDNIAIIRQVQQQMQQLKEQHAVAIKNEKERVLQAEELSRRQAALHEDRVANLEARLAELSNTVGNYDRLRQQDQENIHTLRKKLQDLEHNSESLSNFSSVNITNPEKLHRRLSNSKHDITTIVDEILRLKKIILAENSCNTNPVDLSKVFSIVADHEQCHEELASLQQQYNSCKSEVMQYQERLQAQKTHIATLQEKVKVLNRNIDEQEIELKNQAEKLRHAVKEERIKWRNKLSELENETRCKVVDLEQQLQKQRQRSLHLLDEKEQEIKTLQTSFEVFHTATLPPMPTDIHSEQNVTSASDAESNDGVGAACSQTQSTGTKISIKSKKLSVGENCHMLHYANELARKDIEIAGLRKTKYSAESALRKAIQEKVNAQEELGDKIALLEEEVDRLERCKTREGANLEYLKNVIISFIVTRDPDGKRHMLNAISAVLQFTPTEMQTINNAFHKK</sequence>